<keyword evidence="5 8" id="KW-0560">Oxidoreductase</keyword>
<dbReference type="PANTHER" id="PTHR10755:SF0">
    <property type="entry name" value="OXYGEN-DEPENDENT COPROPORPHYRINOGEN-III OXIDASE, MITOCHONDRIAL"/>
    <property type="match status" value="1"/>
</dbReference>
<dbReference type="InterPro" id="IPR001260">
    <property type="entry name" value="Coprogen_oxidase_aer"/>
</dbReference>
<proteinExistence type="inferred from homology"/>
<comment type="subunit">
    <text evidence="3">Homodimer.</text>
</comment>
<dbReference type="InterPro" id="IPR018375">
    <property type="entry name" value="Coprogen_oxidase_CS"/>
</dbReference>
<evidence type="ECO:0000256" key="1">
    <source>
        <dbReference type="ARBA" id="ARBA00005168"/>
    </source>
</evidence>
<organism evidence="8 9">
    <name type="scientific">Reichenbachiella agarivorans</name>
    <dbReference type="NCBI Taxonomy" id="2979464"/>
    <lineage>
        <taxon>Bacteria</taxon>
        <taxon>Pseudomonadati</taxon>
        <taxon>Bacteroidota</taxon>
        <taxon>Cytophagia</taxon>
        <taxon>Cytophagales</taxon>
        <taxon>Reichenbachiellaceae</taxon>
        <taxon>Reichenbachiella</taxon>
    </lineage>
</organism>
<reference evidence="8" key="1">
    <citation type="submission" date="2022-09" db="EMBL/GenBank/DDBJ databases">
        <title>Comparative genomics and taxonomic characterization of three novel marine species of genus Reichenbachiella exhibiting antioxidant and polysaccharide degradation activities.</title>
        <authorList>
            <person name="Muhammad N."/>
            <person name="Lee Y.-J."/>
            <person name="Ko J."/>
            <person name="Kim S.-G."/>
        </authorList>
    </citation>
    <scope>NUCLEOTIDE SEQUENCE</scope>
    <source>
        <strain evidence="8">BKB1-1</strain>
    </source>
</reference>
<keyword evidence="7" id="KW-0627">Porphyrin biosynthesis</keyword>
<evidence type="ECO:0000256" key="7">
    <source>
        <dbReference type="ARBA" id="ARBA00023244"/>
    </source>
</evidence>
<evidence type="ECO:0000256" key="5">
    <source>
        <dbReference type="ARBA" id="ARBA00023002"/>
    </source>
</evidence>
<dbReference type="SUPFAM" id="SSF102886">
    <property type="entry name" value="Coproporphyrinogen III oxidase"/>
    <property type="match status" value="1"/>
</dbReference>
<comment type="similarity">
    <text evidence="2">Belongs to the aerobic coproporphyrinogen-III oxidase family.</text>
</comment>
<dbReference type="NCBIfam" id="NF003727">
    <property type="entry name" value="PRK05330.1"/>
    <property type="match status" value="1"/>
</dbReference>
<dbReference type="RefSeq" id="WP_262311599.1">
    <property type="nucleotide sequence ID" value="NZ_CP106679.1"/>
</dbReference>
<dbReference type="Gene3D" id="3.40.1500.10">
    <property type="entry name" value="Coproporphyrinogen III oxidase, aerobic"/>
    <property type="match status" value="1"/>
</dbReference>
<sequence>MNKEIVENWFRELQDNICQTIENTDQKGKFEEDLWTREAGGGGRTRIIRNGKIIEKGGVNFSAVSGPTPPKILKALNLDTADFFATGVSIVMHPQSPRVPIIHMNVRYFEMSNGTKWFGGGIDLTPHYVDKIDAKYFHNQIKTICDQHHTSYYPEFKKWADDYFYIQHRKETRGIGGIFFDRLTETTEFSLADRWEFVKSVGSLFAPLYSHFMSKNKGLPYGENEKAWQYLRRGRYVEFNLVLDKGTKFGLDTDGRTESILMSLPPQANWEYNYEVQPQSEEEKTLALLKKGIDWI</sequence>
<accession>A0ABY6CUL6</accession>
<evidence type="ECO:0000313" key="8">
    <source>
        <dbReference type="EMBL" id="UXP34173.1"/>
    </source>
</evidence>
<dbReference type="PRINTS" id="PR00073">
    <property type="entry name" value="COPRGNOXDASE"/>
</dbReference>
<dbReference type="InterPro" id="IPR036406">
    <property type="entry name" value="Coprogen_oxidase_aer_sf"/>
</dbReference>
<dbReference type="EMBL" id="CP106679">
    <property type="protein sequence ID" value="UXP34173.1"/>
    <property type="molecule type" value="Genomic_DNA"/>
</dbReference>
<protein>
    <recommendedName>
        <fullName evidence="4">coproporphyrinogen oxidase</fullName>
        <ecNumber evidence="4">1.3.3.3</ecNumber>
    </recommendedName>
</protein>
<dbReference type="Pfam" id="PF01218">
    <property type="entry name" value="Coprogen_oxidas"/>
    <property type="match status" value="1"/>
</dbReference>
<gene>
    <name evidence="8" type="primary">hemF</name>
    <name evidence="8" type="ORF">N6H18_09785</name>
</gene>
<dbReference type="PROSITE" id="PS01021">
    <property type="entry name" value="COPROGEN_OXIDASE"/>
    <property type="match status" value="1"/>
</dbReference>
<dbReference type="EC" id="1.3.3.3" evidence="4"/>
<evidence type="ECO:0000313" key="9">
    <source>
        <dbReference type="Proteomes" id="UP001065174"/>
    </source>
</evidence>
<keyword evidence="9" id="KW-1185">Reference proteome</keyword>
<dbReference type="PIRSF" id="PIRSF000166">
    <property type="entry name" value="Coproporphyri_ox"/>
    <property type="match status" value="1"/>
</dbReference>
<comment type="pathway">
    <text evidence="1">Porphyrin-containing compound metabolism; protoporphyrin-IX biosynthesis; protoporphyrinogen-IX from coproporphyrinogen-III (O2 route): step 1/1.</text>
</comment>
<evidence type="ECO:0000256" key="2">
    <source>
        <dbReference type="ARBA" id="ARBA00010644"/>
    </source>
</evidence>
<dbReference type="PANTHER" id="PTHR10755">
    <property type="entry name" value="COPROPORPHYRINOGEN III OXIDASE, MITOCHONDRIAL"/>
    <property type="match status" value="1"/>
</dbReference>
<evidence type="ECO:0000256" key="3">
    <source>
        <dbReference type="ARBA" id="ARBA00011738"/>
    </source>
</evidence>
<dbReference type="Proteomes" id="UP001065174">
    <property type="component" value="Chromosome"/>
</dbReference>
<evidence type="ECO:0000256" key="4">
    <source>
        <dbReference type="ARBA" id="ARBA00012869"/>
    </source>
</evidence>
<keyword evidence="6" id="KW-0350">Heme biosynthesis</keyword>
<evidence type="ECO:0000256" key="6">
    <source>
        <dbReference type="ARBA" id="ARBA00023133"/>
    </source>
</evidence>
<name>A0ABY6CUL6_9BACT</name>
<dbReference type="GO" id="GO:0004109">
    <property type="term" value="F:coproporphyrinogen oxidase activity"/>
    <property type="evidence" value="ECO:0007669"/>
    <property type="project" value="UniProtKB-EC"/>
</dbReference>